<dbReference type="GO" id="GO:0003677">
    <property type="term" value="F:DNA binding"/>
    <property type="evidence" value="ECO:0007669"/>
    <property type="project" value="InterPro"/>
</dbReference>
<name>A0AAQ0LX82_STAXY</name>
<proteinExistence type="predicted"/>
<reference evidence="2 3" key="1">
    <citation type="journal article" date="2016" name="Front. Microbiol.">
        <title>Comprehensive Phylogenetic Analysis of Bovine Non-aureus Staphylococci Species Based on Whole-Genome Sequencing.</title>
        <authorList>
            <person name="Naushad S."/>
            <person name="Barkema H.W."/>
            <person name="Luby C."/>
            <person name="Condas L.A."/>
            <person name="Nobrega D.B."/>
            <person name="Carson D.A."/>
            <person name="De Buck J."/>
        </authorList>
    </citation>
    <scope>NUCLEOTIDE SEQUENCE [LARGE SCALE GENOMIC DNA]</scope>
    <source>
        <strain evidence="2 3">SNUC 1349</strain>
    </source>
</reference>
<dbReference type="Gene3D" id="1.10.260.40">
    <property type="entry name" value="lambda repressor-like DNA-binding domains"/>
    <property type="match status" value="1"/>
</dbReference>
<dbReference type="EMBL" id="QXUI01000011">
    <property type="protein sequence ID" value="RIM90996.1"/>
    <property type="molecule type" value="Genomic_DNA"/>
</dbReference>
<dbReference type="SUPFAM" id="SSF47413">
    <property type="entry name" value="lambda repressor-like DNA-binding domains"/>
    <property type="match status" value="1"/>
</dbReference>
<gene>
    <name evidence="2" type="ORF">BU104_12760</name>
</gene>
<feature type="domain" description="HTH cro/C1-type" evidence="1">
    <location>
        <begin position="18"/>
        <end position="73"/>
    </location>
</feature>
<comment type="caution">
    <text evidence="2">The sequence shown here is derived from an EMBL/GenBank/DDBJ whole genome shotgun (WGS) entry which is preliminary data.</text>
</comment>
<organism evidence="2 3">
    <name type="scientific">Staphylococcus xylosus</name>
    <dbReference type="NCBI Taxonomy" id="1288"/>
    <lineage>
        <taxon>Bacteria</taxon>
        <taxon>Bacillati</taxon>
        <taxon>Bacillota</taxon>
        <taxon>Bacilli</taxon>
        <taxon>Bacillales</taxon>
        <taxon>Staphylococcaceae</taxon>
        <taxon>Staphylococcus</taxon>
    </lineage>
</organism>
<dbReference type="PROSITE" id="PS50943">
    <property type="entry name" value="HTH_CROC1"/>
    <property type="match status" value="1"/>
</dbReference>
<evidence type="ECO:0000313" key="3">
    <source>
        <dbReference type="Proteomes" id="UP000285579"/>
    </source>
</evidence>
<dbReference type="SMART" id="SM00530">
    <property type="entry name" value="HTH_XRE"/>
    <property type="match status" value="1"/>
</dbReference>
<protein>
    <submittedName>
        <fullName evidence="2">XRE family transcriptional regulator</fullName>
    </submittedName>
</protein>
<accession>A0AAQ0LX82</accession>
<evidence type="ECO:0000259" key="1">
    <source>
        <dbReference type="PROSITE" id="PS50943"/>
    </source>
</evidence>
<dbReference type="RefSeq" id="WP_119555555.1">
    <property type="nucleotide sequence ID" value="NZ_QXUI01000011.1"/>
</dbReference>
<evidence type="ECO:0000313" key="2">
    <source>
        <dbReference type="EMBL" id="RIM90996.1"/>
    </source>
</evidence>
<dbReference type="AlphaFoldDB" id="A0AAQ0LX82"/>
<dbReference type="CDD" id="cd00093">
    <property type="entry name" value="HTH_XRE"/>
    <property type="match status" value="1"/>
</dbReference>
<dbReference type="InterPro" id="IPR010982">
    <property type="entry name" value="Lambda_DNA-bd_dom_sf"/>
</dbReference>
<dbReference type="Pfam" id="PF01381">
    <property type="entry name" value="HTH_3"/>
    <property type="match status" value="1"/>
</dbReference>
<sequence>MKSNNELLKLHKYICLELKHQRTLMKLKQDKVAFDLGISASYLSDIENGKRGKTSLVTYLAIANYYDVDFKLILYRAEEKMNLDQESWK</sequence>
<dbReference type="InterPro" id="IPR001387">
    <property type="entry name" value="Cro/C1-type_HTH"/>
</dbReference>
<dbReference type="Proteomes" id="UP000285579">
    <property type="component" value="Unassembled WGS sequence"/>
</dbReference>